<proteinExistence type="predicted"/>
<organism evidence="1">
    <name type="scientific">sediment metagenome</name>
    <dbReference type="NCBI Taxonomy" id="749907"/>
    <lineage>
        <taxon>unclassified sequences</taxon>
        <taxon>metagenomes</taxon>
        <taxon>ecological metagenomes</taxon>
    </lineage>
</organism>
<dbReference type="Pfam" id="PF05768">
    <property type="entry name" value="Glrx-like"/>
    <property type="match status" value="1"/>
</dbReference>
<dbReference type="Gene3D" id="3.40.30.10">
    <property type="entry name" value="Glutaredoxin"/>
    <property type="match status" value="1"/>
</dbReference>
<dbReference type="AlphaFoldDB" id="D9PJH0"/>
<name>D9PJH0_9ZZZZ</name>
<gene>
    <name evidence="1" type="ORF">LDC_1679</name>
</gene>
<dbReference type="InterPro" id="IPR008554">
    <property type="entry name" value="Glutaredoxin-like"/>
</dbReference>
<reference evidence="1" key="2">
    <citation type="journal article" date="2011" name="Microb. Ecol.">
        <title>Taxonomic and Functional Metagenomic Profiling of the Microbial Community in the Anoxic Sediment of a Sub-saline Shallow Lake (Laguna de Carrizo, Central Spain).</title>
        <authorList>
            <person name="Ferrer M."/>
            <person name="Guazzaroni M.E."/>
            <person name="Richter M."/>
            <person name="Garcia-Salamanca A."/>
            <person name="Yarza P."/>
            <person name="Suarez-Suarez A."/>
            <person name="Solano J."/>
            <person name="Alcaide M."/>
            <person name="van Dillewijn P."/>
            <person name="Molina-Henares M.A."/>
            <person name="Lopez-Cortes N."/>
            <person name="Al-Ramahi Y."/>
            <person name="Guerrero C."/>
            <person name="Acosta A."/>
            <person name="de Eugenio L.I."/>
            <person name="Martinez V."/>
            <person name="Marques S."/>
            <person name="Rojo F."/>
            <person name="Santero E."/>
            <person name="Genilloud O."/>
            <person name="Perez-Perez J."/>
            <person name="Rossello-Mora R."/>
            <person name="Ramos J.L."/>
        </authorList>
    </citation>
    <scope>NUCLEOTIDE SEQUENCE</scope>
</reference>
<sequence length="81" mass="9380">MTRSLTVLSRGYCHLCHQMIAELEKLRDRHGFTIDVVDVDREPALEEKWGDKVPVLLDGDVEICHYFLDPQALEARLGRMK</sequence>
<dbReference type="SUPFAM" id="SSF52833">
    <property type="entry name" value="Thioredoxin-like"/>
    <property type="match status" value="1"/>
</dbReference>
<dbReference type="EMBL" id="ADZX01000517">
    <property type="protein sequence ID" value="EFK96294.1"/>
    <property type="molecule type" value="Genomic_DNA"/>
</dbReference>
<reference evidence="1" key="1">
    <citation type="submission" date="2010-07" db="EMBL/GenBank/DDBJ databases">
        <authorList>
            <consortium name="CONSOLIDER consortium CSD2007-00005"/>
            <person name="Guazzaroni M.-E."/>
            <person name="Richter M."/>
            <person name="Garcia-Salamanca A."/>
            <person name="Yarza P."/>
            <person name="Ferrer M."/>
        </authorList>
    </citation>
    <scope>NUCLEOTIDE SEQUENCE</scope>
</reference>
<comment type="caution">
    <text evidence="1">The sequence shown here is derived from an EMBL/GenBank/DDBJ whole genome shotgun (WGS) entry which is preliminary data.</text>
</comment>
<dbReference type="InterPro" id="IPR036249">
    <property type="entry name" value="Thioredoxin-like_sf"/>
</dbReference>
<evidence type="ECO:0000313" key="1">
    <source>
        <dbReference type="EMBL" id="EFK96294.1"/>
    </source>
</evidence>
<accession>D9PJH0</accession>
<protein>
    <submittedName>
        <fullName evidence="1">Glutaredoxin 2</fullName>
    </submittedName>
</protein>